<dbReference type="PANTHER" id="PTHR42850:SF4">
    <property type="entry name" value="ZINC-DEPENDENT ENDOPOLYPHOSPHATASE"/>
    <property type="match status" value="1"/>
</dbReference>
<keyword evidence="3" id="KW-1185">Reference proteome</keyword>
<dbReference type="InterPro" id="IPR004843">
    <property type="entry name" value="Calcineurin-like_PHP"/>
</dbReference>
<accession>A0ABU1AU13</accession>
<dbReference type="SUPFAM" id="SSF56300">
    <property type="entry name" value="Metallo-dependent phosphatases"/>
    <property type="match status" value="1"/>
</dbReference>
<gene>
    <name evidence="2" type="ORF">QEH52_08970</name>
</gene>
<comment type="caution">
    <text evidence="2">The sequence shown here is derived from an EMBL/GenBank/DDBJ whole genome shotgun (WGS) entry which is preliminary data.</text>
</comment>
<proteinExistence type="predicted"/>
<feature type="domain" description="Calcineurin-like phosphoesterase" evidence="1">
    <location>
        <begin position="3"/>
        <end position="176"/>
    </location>
</feature>
<dbReference type="PANTHER" id="PTHR42850">
    <property type="entry name" value="METALLOPHOSPHOESTERASE"/>
    <property type="match status" value="1"/>
</dbReference>
<sequence>MQRTIAIGDVHGCADEFEELLEALELTPKDRVIQVGDLVNRGPDSCRVIELARQYNVEAIVGNHELRLLEAWRNNKPSLLKDYDRPTFEQLTEDDWLYLEEMPSVLYDAKIETVFVHGGFLPDIPWQKQALEIITTIQVIDKKGNAAKRSDAPDAPPWADTWRGSPFVVYGHTPRPNVLERPGSIGIDTGCVYGGHLTAYTIGDQTLTQVRARKAYAHSKRLPDPI</sequence>
<dbReference type="Gene3D" id="3.60.21.10">
    <property type="match status" value="1"/>
</dbReference>
<dbReference type="EMBL" id="JARXHW010000017">
    <property type="protein sequence ID" value="MDQ8207638.1"/>
    <property type="molecule type" value="Genomic_DNA"/>
</dbReference>
<dbReference type="InterPro" id="IPR050126">
    <property type="entry name" value="Ap4A_hydrolase"/>
</dbReference>
<dbReference type="InterPro" id="IPR029052">
    <property type="entry name" value="Metallo-depent_PP-like"/>
</dbReference>
<dbReference type="RefSeq" id="WP_308949844.1">
    <property type="nucleotide sequence ID" value="NZ_JARXHW010000017.1"/>
</dbReference>
<protein>
    <submittedName>
        <fullName evidence="2">Metallophosphoesterase</fullName>
    </submittedName>
</protein>
<dbReference type="Proteomes" id="UP001225316">
    <property type="component" value="Unassembled WGS sequence"/>
</dbReference>
<dbReference type="Pfam" id="PF00149">
    <property type="entry name" value="Metallophos"/>
    <property type="match status" value="1"/>
</dbReference>
<evidence type="ECO:0000313" key="2">
    <source>
        <dbReference type="EMBL" id="MDQ8207638.1"/>
    </source>
</evidence>
<evidence type="ECO:0000313" key="3">
    <source>
        <dbReference type="Proteomes" id="UP001225316"/>
    </source>
</evidence>
<organism evidence="2 3">
    <name type="scientific">Thalassobacterium maritimum</name>
    <dbReference type="NCBI Taxonomy" id="3041265"/>
    <lineage>
        <taxon>Bacteria</taxon>
        <taxon>Pseudomonadati</taxon>
        <taxon>Verrucomicrobiota</taxon>
        <taxon>Opitutia</taxon>
        <taxon>Puniceicoccales</taxon>
        <taxon>Coraliomargaritaceae</taxon>
        <taxon>Thalassobacterium</taxon>
    </lineage>
</organism>
<evidence type="ECO:0000259" key="1">
    <source>
        <dbReference type="Pfam" id="PF00149"/>
    </source>
</evidence>
<reference evidence="2 3" key="1">
    <citation type="submission" date="2023-04" db="EMBL/GenBank/DDBJ databases">
        <title>A novel bacteria isolated from coastal sediment.</title>
        <authorList>
            <person name="Liu X.-J."/>
            <person name="Du Z.-J."/>
        </authorList>
    </citation>
    <scope>NUCLEOTIDE SEQUENCE [LARGE SCALE GENOMIC DNA]</scope>
    <source>
        <strain evidence="2 3">SDUM461003</strain>
    </source>
</reference>
<name>A0ABU1AU13_9BACT</name>